<dbReference type="GO" id="GO:0043531">
    <property type="term" value="F:ADP binding"/>
    <property type="evidence" value="ECO:0007669"/>
    <property type="project" value="InterPro"/>
</dbReference>
<sequence>MDSPGCTEILESLEDDRVSKVILAGEAGIGKTWMARKICERATREGSCYISLWLNLNKDLDEMSLYEDIASQLSIFLDKEESDEDDSEDDEVQKTHDLIRLKDKIHNKLRRKKDKGKGKKYLLLVLDDEGSVSREKKVMKDLYFGDFLAPCRPLKILLTRRKGQEDARDSDGEIESHATDMSHLEPSTIDKSQALLDMLTDDDYLVDVLQSLIKHDTLSTLDKLAESWGINYELLRHHIVRMSMRLPAALVVLVKSLNLICQNPLLFYPSIQEAFEMVIPLSSQSEIAIGSERATTDRSRENPLLRLSYKLLETSYIRETLVVDCFWHSLSFFEHCGCVSYQELIAHWILEGYFDPVRSVTNAYGDGHDILMELIKRGILKIQEDNVVMAEVAMKNLIDLRRLGLSGRSRIALAQICGSDRTKGLGKINQKDGIIEAKQMTRKGEKITTILISGNRLRRETPEKFFIKLKDLEILGLFKPTIDHFVSFLSMLVKLRVLVIRDCDLLKDIEELKALQGLHILEVSGASSLKKISDNFFMAMPDLHSLHLSGLQIKSSPSSISQLKKLHRLIIRDCTALEGLPDIQELGMLEVVDVSGARELQTCFDKKKENKSKNINFYHLQKLQLVDFSESKIDRLPIFQDAEVAAKLHSLTRLLLRNCRKLIRLPNLNPLSGLQILDLSGCSSLVRMLEECLDDKKELRVLNLSGTNLRQFPSSIENVSNLSMLLLKGCPNLEALPNIERLINLEVFDVSGCTKLQTIEGSFEDMSYLREVNLSGTKVETPELPKETKIHCVKRFTLADGKCFTGDTWSEIKEGIERDRSSENASSSGTVVTSQEITEKKSGEIREIQLDEPRASDCTEKGAASKKRLLQVPIERALYKKSFSLFDSVSQQKVKEIYGTNDLGGESLANVEFVSCVDISSTRHTSIFNEIKSVKGYWLSMCIDIKTLFSGVHEVRLGSLETLSITNLPSLETISCGSSFKNLKKLSISCCPNIITIFSEASQFPISLKDLHVKYCEKLEKVVDGVDMSTLTNLTVKLENCPNLKENSIYSDLL</sequence>
<evidence type="ECO:0000313" key="3">
    <source>
        <dbReference type="EMBL" id="KAG7612056.1"/>
    </source>
</evidence>
<evidence type="ECO:0000256" key="1">
    <source>
        <dbReference type="SAM" id="MobiDB-lite"/>
    </source>
</evidence>
<accession>A0A8T2DMC2</accession>
<feature type="region of interest" description="Disordered" evidence="1">
    <location>
        <begin position="816"/>
        <end position="836"/>
    </location>
</feature>
<dbReference type="EMBL" id="JAEFBJ010000005">
    <property type="protein sequence ID" value="KAG7612056.1"/>
    <property type="molecule type" value="Genomic_DNA"/>
</dbReference>
<organism evidence="3 4">
    <name type="scientific">Arabidopsis suecica</name>
    <name type="common">Swedish thale-cress</name>
    <name type="synonym">Cardaminopsis suecica</name>
    <dbReference type="NCBI Taxonomy" id="45249"/>
    <lineage>
        <taxon>Eukaryota</taxon>
        <taxon>Viridiplantae</taxon>
        <taxon>Streptophyta</taxon>
        <taxon>Embryophyta</taxon>
        <taxon>Tracheophyta</taxon>
        <taxon>Spermatophyta</taxon>
        <taxon>Magnoliopsida</taxon>
        <taxon>eudicotyledons</taxon>
        <taxon>Gunneridae</taxon>
        <taxon>Pentapetalae</taxon>
        <taxon>rosids</taxon>
        <taxon>malvids</taxon>
        <taxon>Brassicales</taxon>
        <taxon>Brassicaceae</taxon>
        <taxon>Camelineae</taxon>
        <taxon>Arabidopsis</taxon>
    </lineage>
</organism>
<dbReference type="PANTHER" id="PTHR47186">
    <property type="entry name" value="LEUCINE-RICH REPEAT-CONTAINING PROTEIN 57"/>
    <property type="match status" value="1"/>
</dbReference>
<gene>
    <name evidence="3" type="ORF">ISN44_As05g041150</name>
</gene>
<proteinExistence type="predicted"/>
<dbReference type="OrthoDB" id="839379at2759"/>
<feature type="compositionally biased region" description="Polar residues" evidence="1">
    <location>
        <begin position="823"/>
        <end position="836"/>
    </location>
</feature>
<feature type="region of interest" description="Disordered" evidence="1">
    <location>
        <begin position="162"/>
        <end position="183"/>
    </location>
</feature>
<dbReference type="Proteomes" id="UP000694251">
    <property type="component" value="Chromosome 5"/>
</dbReference>
<evidence type="ECO:0000313" key="4">
    <source>
        <dbReference type="Proteomes" id="UP000694251"/>
    </source>
</evidence>
<comment type="caution">
    <text evidence="3">The sequence shown here is derived from an EMBL/GenBank/DDBJ whole genome shotgun (WGS) entry which is preliminary data.</text>
</comment>
<protein>
    <submittedName>
        <fullName evidence="3">NB-ARC</fullName>
    </submittedName>
</protein>
<dbReference type="InterPro" id="IPR002182">
    <property type="entry name" value="NB-ARC"/>
</dbReference>
<dbReference type="PANTHER" id="PTHR47186:SF20">
    <property type="entry name" value="DISEASE RESISTANCE PROTEIN RPS5-LIKE"/>
    <property type="match status" value="1"/>
</dbReference>
<dbReference type="Pfam" id="PF00931">
    <property type="entry name" value="NB-ARC"/>
    <property type="match status" value="1"/>
</dbReference>
<evidence type="ECO:0000259" key="2">
    <source>
        <dbReference type="Pfam" id="PF00931"/>
    </source>
</evidence>
<feature type="domain" description="NB-ARC" evidence="2">
    <location>
        <begin position="9"/>
        <end position="128"/>
    </location>
</feature>
<keyword evidence="4" id="KW-1185">Reference proteome</keyword>
<reference evidence="3 4" key="1">
    <citation type="submission" date="2020-12" db="EMBL/GenBank/DDBJ databases">
        <title>Concerted genomic and epigenomic changes stabilize Arabidopsis allopolyploids.</title>
        <authorList>
            <person name="Chen Z."/>
        </authorList>
    </citation>
    <scope>NUCLEOTIDE SEQUENCE [LARGE SCALE GENOMIC DNA]</scope>
    <source>
        <strain evidence="3">As9502</strain>
        <tissue evidence="3">Leaf</tissue>
    </source>
</reference>
<name>A0A8T2DMC2_ARASU</name>
<dbReference type="AlphaFoldDB" id="A0A8T2DMC2"/>